<keyword evidence="5" id="KW-1185">Reference proteome</keyword>
<dbReference type="PANTHER" id="PTHR31836">
    <property type="match status" value="1"/>
</dbReference>
<name>A0A2A9NSS8_9AGAR</name>
<dbReference type="InterPro" id="IPR036908">
    <property type="entry name" value="RlpA-like_sf"/>
</dbReference>
<feature type="compositionally biased region" description="Pro residues" evidence="2">
    <location>
        <begin position="149"/>
        <end position="159"/>
    </location>
</feature>
<dbReference type="OrthoDB" id="623670at2759"/>
<accession>A0A2A9NSS8</accession>
<evidence type="ECO:0000313" key="5">
    <source>
        <dbReference type="Proteomes" id="UP000242287"/>
    </source>
</evidence>
<proteinExistence type="predicted"/>
<dbReference type="PANTHER" id="PTHR31836:SF28">
    <property type="entry name" value="SRCR DOMAIN-CONTAINING PROTEIN-RELATED"/>
    <property type="match status" value="1"/>
</dbReference>
<evidence type="ECO:0008006" key="6">
    <source>
        <dbReference type="Google" id="ProtNLM"/>
    </source>
</evidence>
<feature type="chain" id="PRO_5013355554" description="RlpA-like protein double-psi beta-barrel domain-containing protein" evidence="3">
    <location>
        <begin position="22"/>
        <end position="273"/>
    </location>
</feature>
<keyword evidence="1 3" id="KW-0732">Signal</keyword>
<dbReference type="Gene3D" id="2.40.40.10">
    <property type="entry name" value="RlpA-like domain"/>
    <property type="match status" value="1"/>
</dbReference>
<dbReference type="AlphaFoldDB" id="A0A2A9NSS8"/>
<organism evidence="4 5">
    <name type="scientific">Amanita thiersii Skay4041</name>
    <dbReference type="NCBI Taxonomy" id="703135"/>
    <lineage>
        <taxon>Eukaryota</taxon>
        <taxon>Fungi</taxon>
        <taxon>Dikarya</taxon>
        <taxon>Basidiomycota</taxon>
        <taxon>Agaricomycotina</taxon>
        <taxon>Agaricomycetes</taxon>
        <taxon>Agaricomycetidae</taxon>
        <taxon>Agaricales</taxon>
        <taxon>Pluteineae</taxon>
        <taxon>Amanitaceae</taxon>
        <taxon>Amanita</taxon>
    </lineage>
</organism>
<feature type="region of interest" description="Disordered" evidence="2">
    <location>
        <begin position="148"/>
        <end position="221"/>
    </location>
</feature>
<feature type="signal peptide" evidence="3">
    <location>
        <begin position="1"/>
        <end position="21"/>
    </location>
</feature>
<evidence type="ECO:0000256" key="2">
    <source>
        <dbReference type="SAM" id="MobiDB-lite"/>
    </source>
</evidence>
<feature type="compositionally biased region" description="Low complexity" evidence="2">
    <location>
        <begin position="179"/>
        <end position="221"/>
    </location>
</feature>
<gene>
    <name evidence="4" type="ORF">AMATHDRAFT_2129</name>
</gene>
<evidence type="ECO:0000256" key="3">
    <source>
        <dbReference type="SAM" id="SignalP"/>
    </source>
</evidence>
<evidence type="ECO:0000256" key="1">
    <source>
        <dbReference type="ARBA" id="ARBA00022729"/>
    </source>
</evidence>
<dbReference type="InterPro" id="IPR051477">
    <property type="entry name" value="Expansin_CellWall"/>
</dbReference>
<dbReference type="Proteomes" id="UP000242287">
    <property type="component" value="Unassembled WGS sequence"/>
</dbReference>
<evidence type="ECO:0000313" key="4">
    <source>
        <dbReference type="EMBL" id="PFH52394.1"/>
    </source>
</evidence>
<dbReference type="CDD" id="cd22191">
    <property type="entry name" value="DPBB_RlpA_EXP_N-like"/>
    <property type="match status" value="1"/>
</dbReference>
<dbReference type="EMBL" id="KZ301979">
    <property type="protein sequence ID" value="PFH52394.1"/>
    <property type="molecule type" value="Genomic_DNA"/>
</dbReference>
<dbReference type="SUPFAM" id="SSF50685">
    <property type="entry name" value="Barwin-like endoglucanases"/>
    <property type="match status" value="1"/>
</dbReference>
<dbReference type="STRING" id="703135.A0A2A9NSS8"/>
<sequence length="273" mass="28560">MLSTILTLALLPLSLILAASANSHGAGHPRRHHDIAKRASGDVQLSKRFEGARWTFYDVGLGACGQFSSRNDFIVALNTPQYGGGYPGPNCFKKIVMTFNGKTTEAVILDQCPGCPFGGLDLSRGLFEFFAPESAGVIHGSWWFKDDGPPPAPPPPPSPTHTTSHWTPPTWSPDPIPWTPSSTHTSTTHSTSSTWSSSSSSTTSQSTSSTSSTSSSASSSATPLLSINYSSGVASGLAVPTGVITTTPDQPENINAMNNLFINIGGLVIAAAL</sequence>
<feature type="compositionally biased region" description="Low complexity" evidence="2">
    <location>
        <begin position="160"/>
        <end position="169"/>
    </location>
</feature>
<reference evidence="4 5" key="1">
    <citation type="submission" date="2014-02" db="EMBL/GenBank/DDBJ databases">
        <title>Transposable element dynamics among asymbiotic and ectomycorrhizal Amanita fungi.</title>
        <authorList>
            <consortium name="DOE Joint Genome Institute"/>
            <person name="Hess J."/>
            <person name="Skrede I."/>
            <person name="Wolfe B."/>
            <person name="LaButti K."/>
            <person name="Ohm R.A."/>
            <person name="Grigoriev I.V."/>
            <person name="Pringle A."/>
        </authorList>
    </citation>
    <scope>NUCLEOTIDE SEQUENCE [LARGE SCALE GENOMIC DNA]</scope>
    <source>
        <strain evidence="4 5">SKay4041</strain>
    </source>
</reference>
<protein>
    <recommendedName>
        <fullName evidence="6">RlpA-like protein double-psi beta-barrel domain-containing protein</fullName>
    </recommendedName>
</protein>